<protein>
    <submittedName>
        <fullName evidence="2">Uncharacterized protein</fullName>
    </submittedName>
</protein>
<reference evidence="2 3" key="1">
    <citation type="submission" date="2019-05" db="EMBL/GenBank/DDBJ databases">
        <title>Another draft genome of Portunus trituberculatus and its Hox gene families provides insights of decapod evolution.</title>
        <authorList>
            <person name="Jeong J.-H."/>
            <person name="Song I."/>
            <person name="Kim S."/>
            <person name="Choi T."/>
            <person name="Kim D."/>
            <person name="Ryu S."/>
            <person name="Kim W."/>
        </authorList>
    </citation>
    <scope>NUCLEOTIDE SEQUENCE [LARGE SCALE GENOMIC DNA]</scope>
    <source>
        <tissue evidence="2">Muscle</tissue>
    </source>
</reference>
<dbReference type="AlphaFoldDB" id="A0A5B7DYX8"/>
<evidence type="ECO:0000313" key="3">
    <source>
        <dbReference type="Proteomes" id="UP000324222"/>
    </source>
</evidence>
<proteinExistence type="predicted"/>
<accession>A0A5B7DYX8</accession>
<name>A0A5B7DYX8_PORTR</name>
<keyword evidence="3" id="KW-1185">Reference proteome</keyword>
<dbReference type="Proteomes" id="UP000324222">
    <property type="component" value="Unassembled WGS sequence"/>
</dbReference>
<feature type="region of interest" description="Disordered" evidence="1">
    <location>
        <begin position="65"/>
        <end position="84"/>
    </location>
</feature>
<organism evidence="2 3">
    <name type="scientific">Portunus trituberculatus</name>
    <name type="common">Swimming crab</name>
    <name type="synonym">Neptunus trituberculatus</name>
    <dbReference type="NCBI Taxonomy" id="210409"/>
    <lineage>
        <taxon>Eukaryota</taxon>
        <taxon>Metazoa</taxon>
        <taxon>Ecdysozoa</taxon>
        <taxon>Arthropoda</taxon>
        <taxon>Crustacea</taxon>
        <taxon>Multicrustacea</taxon>
        <taxon>Malacostraca</taxon>
        <taxon>Eumalacostraca</taxon>
        <taxon>Eucarida</taxon>
        <taxon>Decapoda</taxon>
        <taxon>Pleocyemata</taxon>
        <taxon>Brachyura</taxon>
        <taxon>Eubrachyura</taxon>
        <taxon>Portunoidea</taxon>
        <taxon>Portunidae</taxon>
        <taxon>Portuninae</taxon>
        <taxon>Portunus</taxon>
    </lineage>
</organism>
<evidence type="ECO:0000256" key="1">
    <source>
        <dbReference type="SAM" id="MobiDB-lite"/>
    </source>
</evidence>
<sequence length="98" mass="11280">MDFNPVPCSPPHLHSLLSPRPLRHDFITLTPKQLMRTSNNYILSQSLTRQPDVTLRNKLRAHCFRSSDRPETRHTPHTGTTSLFSFRLPRGGVVHVEQ</sequence>
<gene>
    <name evidence="2" type="ORF">E2C01_019940</name>
</gene>
<evidence type="ECO:0000313" key="2">
    <source>
        <dbReference type="EMBL" id="MPC26790.1"/>
    </source>
</evidence>
<comment type="caution">
    <text evidence="2">The sequence shown here is derived from an EMBL/GenBank/DDBJ whole genome shotgun (WGS) entry which is preliminary data.</text>
</comment>
<feature type="compositionally biased region" description="Basic and acidic residues" evidence="1">
    <location>
        <begin position="65"/>
        <end position="74"/>
    </location>
</feature>
<dbReference type="EMBL" id="VSRR010001652">
    <property type="protein sequence ID" value="MPC26790.1"/>
    <property type="molecule type" value="Genomic_DNA"/>
</dbReference>